<accession>A0ABZ2YVC3</accession>
<dbReference type="EMBL" id="CP149822">
    <property type="protein sequence ID" value="WZN43726.1"/>
    <property type="molecule type" value="Genomic_DNA"/>
</dbReference>
<dbReference type="Proteomes" id="UP001485459">
    <property type="component" value="Chromosome"/>
</dbReference>
<dbReference type="NCBIfam" id="TIGR04409">
    <property type="entry name" value="LptC_YrbK"/>
    <property type="match status" value="1"/>
</dbReference>
<organism evidence="1 2">
    <name type="scientific">Chitinophaga pollutisoli</name>
    <dbReference type="NCBI Taxonomy" id="3133966"/>
    <lineage>
        <taxon>Bacteria</taxon>
        <taxon>Pseudomonadati</taxon>
        <taxon>Bacteroidota</taxon>
        <taxon>Chitinophagia</taxon>
        <taxon>Chitinophagales</taxon>
        <taxon>Chitinophagaceae</taxon>
        <taxon>Chitinophaga</taxon>
    </lineage>
</organism>
<sequence>MKRILAYGTLACLALAGCENDMNAVAAFDTKKLGVEQAFDVETIVSQSATVKGVLTSPYMERHVTHPPHTDFPKTLQVIFYDSAARKESILTANFGRLDEGNNDIYLRDSVVFISLTTAQRLDCKDLRWDSKSAQFITDRFCRLATPTDTLYGQGFRANQDFSRTEFVHVYGTFAPPDSTFSLE</sequence>
<evidence type="ECO:0000313" key="2">
    <source>
        <dbReference type="Proteomes" id="UP001485459"/>
    </source>
</evidence>
<dbReference type="Gene3D" id="2.60.450.10">
    <property type="entry name" value="Lipopolysaccharide (LPS) transport protein A like domain"/>
    <property type="match status" value="1"/>
</dbReference>
<dbReference type="Pfam" id="PF06835">
    <property type="entry name" value="LptC"/>
    <property type="match status" value="1"/>
</dbReference>
<reference evidence="2" key="1">
    <citation type="submission" date="2024-03" db="EMBL/GenBank/DDBJ databases">
        <title>Chitinophaga horti sp. nov., isolated from garden soil.</title>
        <authorList>
            <person name="Lee D.S."/>
            <person name="Han D.M."/>
            <person name="Baek J.H."/>
            <person name="Choi D.G."/>
            <person name="Jeon J.H."/>
            <person name="Jeon C.O."/>
        </authorList>
    </citation>
    <scope>NUCLEOTIDE SEQUENCE [LARGE SCALE GENOMIC DNA]</scope>
    <source>
        <strain evidence="2">GPA1</strain>
    </source>
</reference>
<dbReference type="RefSeq" id="WP_341838525.1">
    <property type="nucleotide sequence ID" value="NZ_CP149822.1"/>
</dbReference>
<dbReference type="InterPro" id="IPR026265">
    <property type="entry name" value="LptC"/>
</dbReference>
<proteinExistence type="predicted"/>
<dbReference type="InterPro" id="IPR010664">
    <property type="entry name" value="LipoPS_assembly_LptC-rel"/>
</dbReference>
<evidence type="ECO:0000313" key="1">
    <source>
        <dbReference type="EMBL" id="WZN43726.1"/>
    </source>
</evidence>
<keyword evidence="2" id="KW-1185">Reference proteome</keyword>
<dbReference type="PROSITE" id="PS51257">
    <property type="entry name" value="PROKAR_LIPOPROTEIN"/>
    <property type="match status" value="1"/>
</dbReference>
<protein>
    <submittedName>
        <fullName evidence="1">LPS export ABC transporter periplasmic protein LptC</fullName>
    </submittedName>
</protein>
<name>A0ABZ2YVC3_9BACT</name>
<gene>
    <name evidence="1" type="primary">lptC</name>
    <name evidence="1" type="ORF">WJU16_11885</name>
</gene>